<keyword evidence="2" id="KW-1185">Reference proteome</keyword>
<dbReference type="InterPro" id="IPR036397">
    <property type="entry name" value="RNaseH_sf"/>
</dbReference>
<organism evidence="1 2">
    <name type="scientific">Cryptolaemus montrouzieri</name>
    <dbReference type="NCBI Taxonomy" id="559131"/>
    <lineage>
        <taxon>Eukaryota</taxon>
        <taxon>Metazoa</taxon>
        <taxon>Ecdysozoa</taxon>
        <taxon>Arthropoda</taxon>
        <taxon>Hexapoda</taxon>
        <taxon>Insecta</taxon>
        <taxon>Pterygota</taxon>
        <taxon>Neoptera</taxon>
        <taxon>Endopterygota</taxon>
        <taxon>Coleoptera</taxon>
        <taxon>Polyphaga</taxon>
        <taxon>Cucujiformia</taxon>
        <taxon>Coccinelloidea</taxon>
        <taxon>Coccinellidae</taxon>
        <taxon>Scymninae</taxon>
        <taxon>Scymnini</taxon>
        <taxon>Cryptolaemus</taxon>
    </lineage>
</organism>
<protein>
    <submittedName>
        <fullName evidence="1">Uncharacterized protein</fullName>
    </submittedName>
</protein>
<gene>
    <name evidence="1" type="ORF">HHI36_011028</name>
</gene>
<comment type="caution">
    <text evidence="1">The sequence shown here is derived from an EMBL/GenBank/DDBJ whole genome shotgun (WGS) entry which is preliminary data.</text>
</comment>
<reference evidence="1 2" key="1">
    <citation type="journal article" date="2021" name="BMC Biol.">
        <title>Horizontally acquired antibacterial genes associated with adaptive radiation of ladybird beetles.</title>
        <authorList>
            <person name="Li H.S."/>
            <person name="Tang X.F."/>
            <person name="Huang Y.H."/>
            <person name="Xu Z.Y."/>
            <person name="Chen M.L."/>
            <person name="Du X.Y."/>
            <person name="Qiu B.Y."/>
            <person name="Chen P.T."/>
            <person name="Zhang W."/>
            <person name="Slipinski A."/>
            <person name="Escalona H.E."/>
            <person name="Waterhouse R.M."/>
            <person name="Zwick A."/>
            <person name="Pang H."/>
        </authorList>
    </citation>
    <scope>NUCLEOTIDE SEQUENCE [LARGE SCALE GENOMIC DNA]</scope>
    <source>
        <strain evidence="1">SYSU2018</strain>
    </source>
</reference>
<dbReference type="EMBL" id="JABFTP020000001">
    <property type="protein sequence ID" value="KAL3266876.1"/>
    <property type="molecule type" value="Genomic_DNA"/>
</dbReference>
<dbReference type="Proteomes" id="UP001516400">
    <property type="component" value="Unassembled WGS sequence"/>
</dbReference>
<dbReference type="AlphaFoldDB" id="A0ABD2MLC7"/>
<evidence type="ECO:0000313" key="2">
    <source>
        <dbReference type="Proteomes" id="UP001516400"/>
    </source>
</evidence>
<accession>A0ABD2MLC7</accession>
<dbReference type="Gene3D" id="3.30.420.10">
    <property type="entry name" value="Ribonuclease H-like superfamily/Ribonuclease H"/>
    <property type="match status" value="1"/>
</dbReference>
<name>A0ABD2MLC7_9CUCU</name>
<sequence>MNPAQGSIIIEKIYWSVFGRAYDLFFAVHRRNIHPNASNSSAAYSTNDVLKGLPRGLDLNPSEHMWDILGRRVSRNFCEFHTILALEQALINKWEHKLQDAVTTLFQSMPTNSRTISKTREGILDFNVTFEYH</sequence>
<proteinExistence type="predicted"/>
<evidence type="ECO:0000313" key="1">
    <source>
        <dbReference type="EMBL" id="KAL3266876.1"/>
    </source>
</evidence>